<evidence type="ECO:0000313" key="6">
    <source>
        <dbReference type="Proteomes" id="UP001291926"/>
    </source>
</evidence>
<dbReference type="Pfam" id="PF14226">
    <property type="entry name" value="DIOX_N"/>
    <property type="match status" value="1"/>
</dbReference>
<evidence type="ECO:0000256" key="3">
    <source>
        <dbReference type="ARBA" id="ARBA00023004"/>
    </source>
</evidence>
<proteinExistence type="predicted"/>
<reference evidence="5 6" key="1">
    <citation type="journal article" date="2023" name="bioRxiv">
        <title>Genome report: Whole genome sequence and annotation of Penstemon davidsonii.</title>
        <authorList>
            <person name="Ostevik K.L."/>
            <person name="Alabady M."/>
            <person name="Zhang M."/>
            <person name="Rausher M.D."/>
        </authorList>
    </citation>
    <scope>NUCLEOTIDE SEQUENCE [LARGE SCALE GENOMIC DNA]</scope>
    <source>
        <strain evidence="5">DNT005</strain>
        <tissue evidence="5">Whole leaf</tissue>
    </source>
</reference>
<keyword evidence="2" id="KW-0560">Oxidoreductase</keyword>
<dbReference type="InterPro" id="IPR027443">
    <property type="entry name" value="IPNS-like_sf"/>
</dbReference>
<name>A0ABR0CJN8_9LAMI</name>
<organism evidence="5 6">
    <name type="scientific">Penstemon davidsonii</name>
    <dbReference type="NCBI Taxonomy" id="160366"/>
    <lineage>
        <taxon>Eukaryota</taxon>
        <taxon>Viridiplantae</taxon>
        <taxon>Streptophyta</taxon>
        <taxon>Embryophyta</taxon>
        <taxon>Tracheophyta</taxon>
        <taxon>Spermatophyta</taxon>
        <taxon>Magnoliopsida</taxon>
        <taxon>eudicotyledons</taxon>
        <taxon>Gunneridae</taxon>
        <taxon>Pentapetalae</taxon>
        <taxon>asterids</taxon>
        <taxon>lamiids</taxon>
        <taxon>Lamiales</taxon>
        <taxon>Plantaginaceae</taxon>
        <taxon>Cheloneae</taxon>
        <taxon>Penstemon</taxon>
    </lineage>
</organism>
<evidence type="ECO:0000259" key="4">
    <source>
        <dbReference type="Pfam" id="PF14226"/>
    </source>
</evidence>
<dbReference type="SUPFAM" id="SSF51197">
    <property type="entry name" value="Clavaminate synthase-like"/>
    <property type="match status" value="1"/>
</dbReference>
<dbReference type="PANTHER" id="PTHR10209">
    <property type="entry name" value="OXIDOREDUCTASE, 2OG-FE II OXYGENASE FAMILY PROTEIN"/>
    <property type="match status" value="1"/>
</dbReference>
<dbReference type="PANTHER" id="PTHR10209:SF885">
    <property type="entry name" value="2OG-FE(II) OXYGENASE FAMILY, PUTATIVE (AFU_ORTHOLOGUE AFUA_2G00750)-RELATED"/>
    <property type="match status" value="1"/>
</dbReference>
<keyword evidence="6" id="KW-1185">Reference proteome</keyword>
<keyword evidence="3" id="KW-0408">Iron</keyword>
<accession>A0ABR0CJN8</accession>
<evidence type="ECO:0000313" key="5">
    <source>
        <dbReference type="EMBL" id="KAK4477062.1"/>
    </source>
</evidence>
<dbReference type="InterPro" id="IPR026992">
    <property type="entry name" value="DIOX_N"/>
</dbReference>
<gene>
    <name evidence="5" type="ORF">RD792_016267</name>
</gene>
<dbReference type="EMBL" id="JAYDYQ010002688">
    <property type="protein sequence ID" value="KAK4477062.1"/>
    <property type="molecule type" value="Genomic_DNA"/>
</dbReference>
<evidence type="ECO:0000256" key="2">
    <source>
        <dbReference type="ARBA" id="ARBA00023002"/>
    </source>
</evidence>
<protein>
    <recommendedName>
        <fullName evidence="4">Non-haem dioxygenase N-terminal domain-containing protein</fullName>
    </recommendedName>
</protein>
<dbReference type="Proteomes" id="UP001291926">
    <property type="component" value="Unassembled WGS sequence"/>
</dbReference>
<comment type="caution">
    <text evidence="5">The sequence shown here is derived from an EMBL/GenBank/DDBJ whole genome shotgun (WGS) entry which is preliminary data.</text>
</comment>
<sequence length="160" mass="18663">MAEFNPDFIQPLEHRPKLEILESEDIPLLDLSPLNSPQPETQTLALARLVADIGNACENWGFFQVINHGVPSKIRDKIELASRKFFAMSKEEKMKLNRDEKNIFGYSDMEITKNVRDWKEVFDCTIENPTIIYASDEPDDKEVRELINQWPEYPPELRQV</sequence>
<keyword evidence="1" id="KW-0479">Metal-binding</keyword>
<feature type="domain" description="Non-haem dioxygenase N-terminal" evidence="4">
    <location>
        <begin position="26"/>
        <end position="152"/>
    </location>
</feature>
<evidence type="ECO:0000256" key="1">
    <source>
        <dbReference type="ARBA" id="ARBA00022723"/>
    </source>
</evidence>
<dbReference type="Gene3D" id="2.60.120.330">
    <property type="entry name" value="B-lactam Antibiotic, Isopenicillin N Synthase, Chain"/>
    <property type="match status" value="1"/>
</dbReference>